<comment type="caution">
    <text evidence="3">The sequence shown here is derived from an EMBL/GenBank/DDBJ whole genome shotgun (WGS) entry which is preliminary data.</text>
</comment>
<keyword evidence="4" id="KW-1185">Reference proteome</keyword>
<dbReference type="Proteomes" id="UP001648503">
    <property type="component" value="Unassembled WGS sequence"/>
</dbReference>
<evidence type="ECO:0000256" key="1">
    <source>
        <dbReference type="SAM" id="MobiDB-lite"/>
    </source>
</evidence>
<gene>
    <name evidence="3" type="ORF">BASA50_010609</name>
</gene>
<protein>
    <submittedName>
        <fullName evidence="3">Uncharacterized protein</fullName>
    </submittedName>
</protein>
<feature type="compositionally biased region" description="Polar residues" evidence="1">
    <location>
        <begin position="10"/>
        <end position="19"/>
    </location>
</feature>
<keyword evidence="2" id="KW-0472">Membrane</keyword>
<feature type="region of interest" description="Disordered" evidence="1">
    <location>
        <begin position="67"/>
        <end position="88"/>
    </location>
</feature>
<reference evidence="3 4" key="1">
    <citation type="submission" date="2021-02" db="EMBL/GenBank/DDBJ databases">
        <title>Variation within the Batrachochytrium salamandrivorans European outbreak.</title>
        <authorList>
            <person name="Kelly M."/>
            <person name="Pasmans F."/>
            <person name="Shea T.P."/>
            <person name="Munoz J.F."/>
            <person name="Carranza S."/>
            <person name="Cuomo C.A."/>
            <person name="Martel A."/>
        </authorList>
    </citation>
    <scope>NUCLEOTIDE SEQUENCE [LARGE SCALE GENOMIC DNA]</scope>
    <source>
        <strain evidence="3 4">AMFP18/2</strain>
    </source>
</reference>
<accession>A0ABQ8F0Z2</accession>
<evidence type="ECO:0000313" key="4">
    <source>
        <dbReference type="Proteomes" id="UP001648503"/>
    </source>
</evidence>
<keyword evidence="2" id="KW-0812">Transmembrane</keyword>
<feature type="transmembrane region" description="Helical" evidence="2">
    <location>
        <begin position="45"/>
        <end position="64"/>
    </location>
</feature>
<evidence type="ECO:0000313" key="3">
    <source>
        <dbReference type="EMBL" id="KAH6588648.1"/>
    </source>
</evidence>
<proteinExistence type="predicted"/>
<organism evidence="3 4">
    <name type="scientific">Batrachochytrium salamandrivorans</name>
    <dbReference type="NCBI Taxonomy" id="1357716"/>
    <lineage>
        <taxon>Eukaryota</taxon>
        <taxon>Fungi</taxon>
        <taxon>Fungi incertae sedis</taxon>
        <taxon>Chytridiomycota</taxon>
        <taxon>Chytridiomycota incertae sedis</taxon>
        <taxon>Chytridiomycetes</taxon>
        <taxon>Rhizophydiales</taxon>
        <taxon>Rhizophydiales incertae sedis</taxon>
        <taxon>Batrachochytrium</taxon>
    </lineage>
</organism>
<dbReference type="EMBL" id="JAFCIX010000496">
    <property type="protein sequence ID" value="KAH6588648.1"/>
    <property type="molecule type" value="Genomic_DNA"/>
</dbReference>
<sequence length="167" mass="18597">MFGALLSASPLKNSTSSAPPLSKRQLPESHPTTPLLFTQTDNMRLISFVAISFLAITVSAYPGLGTPSQSTTTEDIQSPPSIAPQGEQQFDQDGVQAERARLTAAYEKEDESFSPMNSRLEINRQEITDLTAKANLIAIRFRETDLDDDDRRTLRKSIMMTRRSLMF</sequence>
<evidence type="ECO:0000256" key="2">
    <source>
        <dbReference type="SAM" id="Phobius"/>
    </source>
</evidence>
<keyword evidence="2" id="KW-1133">Transmembrane helix</keyword>
<name>A0ABQ8F0Z2_9FUNG</name>
<feature type="region of interest" description="Disordered" evidence="1">
    <location>
        <begin position="1"/>
        <end position="34"/>
    </location>
</feature>